<evidence type="ECO:0000259" key="7">
    <source>
        <dbReference type="PROSITE" id="PS50156"/>
    </source>
</evidence>
<dbReference type="PANTHER" id="PTHR33406:SF12">
    <property type="entry name" value="BLR2997 PROTEIN"/>
    <property type="match status" value="1"/>
</dbReference>
<evidence type="ECO:0000256" key="2">
    <source>
        <dbReference type="ARBA" id="ARBA00022475"/>
    </source>
</evidence>
<dbReference type="Pfam" id="PF03176">
    <property type="entry name" value="MMPL"/>
    <property type="match status" value="2"/>
</dbReference>
<evidence type="ECO:0000256" key="5">
    <source>
        <dbReference type="ARBA" id="ARBA00023136"/>
    </source>
</evidence>
<feature type="transmembrane region" description="Helical" evidence="6">
    <location>
        <begin position="224"/>
        <end position="244"/>
    </location>
</feature>
<dbReference type="PROSITE" id="PS50156">
    <property type="entry name" value="SSD"/>
    <property type="match status" value="2"/>
</dbReference>
<evidence type="ECO:0000256" key="3">
    <source>
        <dbReference type="ARBA" id="ARBA00022692"/>
    </source>
</evidence>
<reference evidence="8 9" key="1">
    <citation type="submission" date="2017-06" db="EMBL/GenBank/DDBJ databases">
        <authorList>
            <person name="Kim H.J."/>
            <person name="Triplett B.A."/>
        </authorList>
    </citation>
    <scope>NUCLEOTIDE SEQUENCE [LARGE SCALE GENOMIC DNA]</scope>
    <source>
        <strain evidence="8 9">DSM 19307</strain>
    </source>
</reference>
<feature type="transmembrane region" description="Helical" evidence="6">
    <location>
        <begin position="698"/>
        <end position="723"/>
    </location>
</feature>
<feature type="transmembrane region" description="Helical" evidence="6">
    <location>
        <begin position="630"/>
        <end position="653"/>
    </location>
</feature>
<evidence type="ECO:0000256" key="4">
    <source>
        <dbReference type="ARBA" id="ARBA00022989"/>
    </source>
</evidence>
<evidence type="ECO:0000313" key="9">
    <source>
        <dbReference type="Proteomes" id="UP000198393"/>
    </source>
</evidence>
<dbReference type="PANTHER" id="PTHR33406">
    <property type="entry name" value="MEMBRANE PROTEIN MJ1562-RELATED"/>
    <property type="match status" value="1"/>
</dbReference>
<keyword evidence="2" id="KW-1003">Cell membrane</keyword>
<keyword evidence="4 6" id="KW-1133">Transmembrane helix</keyword>
<dbReference type="Proteomes" id="UP000198393">
    <property type="component" value="Unassembled WGS sequence"/>
</dbReference>
<feature type="transmembrane region" description="Helical" evidence="6">
    <location>
        <begin position="576"/>
        <end position="595"/>
    </location>
</feature>
<keyword evidence="3 6" id="KW-0812">Transmembrane</keyword>
<evidence type="ECO:0000256" key="6">
    <source>
        <dbReference type="SAM" id="Phobius"/>
    </source>
</evidence>
<dbReference type="AlphaFoldDB" id="A0A239GI70"/>
<dbReference type="InterPro" id="IPR000731">
    <property type="entry name" value="SSD"/>
</dbReference>
<feature type="transmembrane region" description="Helical" evidence="6">
    <location>
        <begin position="602"/>
        <end position="624"/>
    </location>
</feature>
<proteinExistence type="predicted"/>
<keyword evidence="9" id="KW-1185">Reference proteome</keyword>
<feature type="domain" description="SSD" evidence="7">
    <location>
        <begin position="223"/>
        <end position="347"/>
    </location>
</feature>
<feature type="transmembrane region" description="Helical" evidence="6">
    <location>
        <begin position="674"/>
        <end position="692"/>
    </location>
</feature>
<protein>
    <recommendedName>
        <fullName evidence="7">SSD domain-containing protein</fullName>
    </recommendedName>
</protein>
<gene>
    <name evidence="8" type="ORF">SAMN05421640_0860</name>
</gene>
<feature type="transmembrane region" description="Helical" evidence="6">
    <location>
        <begin position="292"/>
        <end position="315"/>
    </location>
</feature>
<dbReference type="OrthoDB" id="9805018at2"/>
<comment type="subcellular location">
    <subcellularLocation>
        <location evidence="1">Cell membrane</location>
        <topology evidence="1">Multi-pass membrane protein</topology>
    </subcellularLocation>
</comment>
<dbReference type="SUPFAM" id="SSF82866">
    <property type="entry name" value="Multidrug efflux transporter AcrB transmembrane domain"/>
    <property type="match status" value="2"/>
</dbReference>
<dbReference type="Gene3D" id="1.20.1640.10">
    <property type="entry name" value="Multidrug efflux transporter AcrB transmembrane domain"/>
    <property type="match status" value="2"/>
</dbReference>
<feature type="transmembrane region" description="Helical" evidence="6">
    <location>
        <begin position="321"/>
        <end position="351"/>
    </location>
</feature>
<dbReference type="InterPro" id="IPR004869">
    <property type="entry name" value="MMPL_dom"/>
</dbReference>
<sequence>MTSLLVVITAVLGWHLQYLAFDFEFEKFFPNNHPDSRAYQKHVEQFGYDNDYLHIIIENDGGIFNESYLANAAKFEKSLNNIPDVKNVYSPLSLQHVIKSPTGLVIFPLMHTDSPSEYQMKQDSLRIFGNPFYKAAFSSNRDALSIYLNHAHFNDQKRSERLLDAIRLKAQIYEIPKIRLVGKLSAAGVFISYIQNDFGKFLIGSLILSFALLLLIFRNFKSALLPFLISLLSIVWLFGLVGMVGVKINLLSSLLPPILFFVSMSDAVHLMNALKKTEANQKADKLKQALSIVWIPTLLTSVTTAIGFLSLIWITTEPVQILGVLAAVGILFAFIVTFTFGLLVASVTSYSTEKSLIEIPRSWLPILISNKGKISISVIILAAILIPGISQLKINSFLLDDLPKDSQVRRDFEYADEQLGGSKPYEVRVEVADTSLTIWNKQVMDEIVKIEDYLLNQYPIAKVQSPATIIKYLNMVQNGGLNENFQYPTQQNQYKRNIRLKNRIDPKRLDKLVTEDGKVARLIGFFPELGSHETDLRNKKLLSYLDDTINKDLINYRITGTTFLIDKSHELLSINLLKGLVTAVGIIGLILGLYFRSWKLMIISLIPNLIPLILIAGILGWLGISLKMTTAIIFTIAFGIAVDDTIHMMSYYLKNKEGDPHLRMENTFKHAGSAMLITTIIMIAGFALYLFSNFGATFYLGLFVCLSLLIALLIDLTILPLLLMRFRKHASKR</sequence>
<name>A0A239GI70_EKHLU</name>
<dbReference type="GO" id="GO:0005886">
    <property type="term" value="C:plasma membrane"/>
    <property type="evidence" value="ECO:0007669"/>
    <property type="project" value="UniProtKB-SubCell"/>
</dbReference>
<feature type="transmembrane region" description="Helical" evidence="6">
    <location>
        <begin position="250"/>
        <end position="271"/>
    </location>
</feature>
<evidence type="ECO:0000256" key="1">
    <source>
        <dbReference type="ARBA" id="ARBA00004651"/>
    </source>
</evidence>
<feature type="transmembrane region" description="Helical" evidence="6">
    <location>
        <begin position="198"/>
        <end position="217"/>
    </location>
</feature>
<organism evidence="8 9">
    <name type="scientific">Ekhidna lutea</name>
    <dbReference type="NCBI Taxonomy" id="447679"/>
    <lineage>
        <taxon>Bacteria</taxon>
        <taxon>Pseudomonadati</taxon>
        <taxon>Bacteroidota</taxon>
        <taxon>Cytophagia</taxon>
        <taxon>Cytophagales</taxon>
        <taxon>Reichenbachiellaceae</taxon>
        <taxon>Ekhidna</taxon>
    </lineage>
</organism>
<dbReference type="InterPro" id="IPR050545">
    <property type="entry name" value="Mycobact_MmpL"/>
</dbReference>
<feature type="transmembrane region" description="Helical" evidence="6">
    <location>
        <begin position="372"/>
        <end position="390"/>
    </location>
</feature>
<accession>A0A239GI70</accession>
<dbReference type="EMBL" id="FZPD01000002">
    <property type="protein sequence ID" value="SNS68887.1"/>
    <property type="molecule type" value="Genomic_DNA"/>
</dbReference>
<feature type="domain" description="SSD" evidence="7">
    <location>
        <begin position="600"/>
        <end position="725"/>
    </location>
</feature>
<keyword evidence="5 6" id="KW-0472">Membrane</keyword>
<evidence type="ECO:0000313" key="8">
    <source>
        <dbReference type="EMBL" id="SNS68887.1"/>
    </source>
</evidence>